<comment type="caution">
    <text evidence="2">The sequence shown here is derived from an EMBL/GenBank/DDBJ whole genome shotgun (WGS) entry which is preliminary data.</text>
</comment>
<dbReference type="Proteomes" id="UP000179264">
    <property type="component" value="Unassembled WGS sequence"/>
</dbReference>
<name>A0A1G2T9A2_9BACT</name>
<feature type="transmembrane region" description="Helical" evidence="1">
    <location>
        <begin position="12"/>
        <end position="32"/>
    </location>
</feature>
<keyword evidence="1" id="KW-1133">Transmembrane helix</keyword>
<dbReference type="EMBL" id="MHVL01000007">
    <property type="protein sequence ID" value="OHA93865.1"/>
    <property type="molecule type" value="Genomic_DNA"/>
</dbReference>
<sequence length="158" mass="18438">MINTIINSEAFLIVISGVFIFTVQNLISQIWISPNIEFKKCTAKIEALITRYAFLYAFKYGTNNGIMDNEIEYFRKELKNLVLEMLVTHSILFEPEKWWCKKWNKINILKARVEMLTLSAVIGTSADYNKQTRAEEAIENIPKYLNLSQIKYKMADIL</sequence>
<proteinExistence type="predicted"/>
<evidence type="ECO:0000313" key="3">
    <source>
        <dbReference type="Proteomes" id="UP000179264"/>
    </source>
</evidence>
<dbReference type="AlphaFoldDB" id="A0A1G2T9A2"/>
<evidence type="ECO:0000313" key="2">
    <source>
        <dbReference type="EMBL" id="OHA93865.1"/>
    </source>
</evidence>
<accession>A0A1G2T9A2</accession>
<gene>
    <name evidence="2" type="ORF">A2W58_00275</name>
</gene>
<keyword evidence="1" id="KW-0472">Membrane</keyword>
<protein>
    <submittedName>
        <fullName evidence="2">Uncharacterized protein</fullName>
    </submittedName>
</protein>
<keyword evidence="1" id="KW-0812">Transmembrane</keyword>
<organism evidence="2 3">
    <name type="scientific">Candidatus Zambryskibacteria bacterium RIFCSPHIGHO2_02_38_10.5</name>
    <dbReference type="NCBI Taxonomy" id="1802742"/>
    <lineage>
        <taxon>Bacteria</taxon>
        <taxon>Candidatus Zambryskiibacteriota</taxon>
    </lineage>
</organism>
<evidence type="ECO:0000256" key="1">
    <source>
        <dbReference type="SAM" id="Phobius"/>
    </source>
</evidence>
<reference evidence="2 3" key="1">
    <citation type="journal article" date="2016" name="Nat. Commun.">
        <title>Thousands of microbial genomes shed light on interconnected biogeochemical processes in an aquifer system.</title>
        <authorList>
            <person name="Anantharaman K."/>
            <person name="Brown C.T."/>
            <person name="Hug L.A."/>
            <person name="Sharon I."/>
            <person name="Castelle C.J."/>
            <person name="Probst A.J."/>
            <person name="Thomas B.C."/>
            <person name="Singh A."/>
            <person name="Wilkins M.J."/>
            <person name="Karaoz U."/>
            <person name="Brodie E.L."/>
            <person name="Williams K.H."/>
            <person name="Hubbard S.S."/>
            <person name="Banfield J.F."/>
        </authorList>
    </citation>
    <scope>NUCLEOTIDE SEQUENCE [LARGE SCALE GENOMIC DNA]</scope>
</reference>